<evidence type="ECO:0000256" key="1">
    <source>
        <dbReference type="SAM" id="SignalP"/>
    </source>
</evidence>
<name>A0ABT9AFI1_9BACT</name>
<dbReference type="RefSeq" id="WP_305012785.1">
    <property type="nucleotide sequence ID" value="NZ_JAUQSX010000009.1"/>
</dbReference>
<dbReference type="Proteomes" id="UP001167796">
    <property type="component" value="Unassembled WGS sequence"/>
</dbReference>
<accession>A0ABT9AFI1</accession>
<feature type="chain" id="PRO_5045998779" evidence="1">
    <location>
        <begin position="21"/>
        <end position="286"/>
    </location>
</feature>
<gene>
    <name evidence="2" type="ORF">Q5H92_17190</name>
</gene>
<organism evidence="2 3">
    <name type="scientific">Hymenobacter mellowenesis</name>
    <dbReference type="NCBI Taxonomy" id="3063995"/>
    <lineage>
        <taxon>Bacteria</taxon>
        <taxon>Pseudomonadati</taxon>
        <taxon>Bacteroidota</taxon>
        <taxon>Cytophagia</taxon>
        <taxon>Cytophagales</taxon>
        <taxon>Hymenobacteraceae</taxon>
        <taxon>Hymenobacter</taxon>
    </lineage>
</organism>
<feature type="signal peptide" evidence="1">
    <location>
        <begin position="1"/>
        <end position="20"/>
    </location>
</feature>
<evidence type="ECO:0000313" key="3">
    <source>
        <dbReference type="Proteomes" id="UP001167796"/>
    </source>
</evidence>
<dbReference type="Pfam" id="PF04338">
    <property type="entry name" value="DUF481"/>
    <property type="match status" value="1"/>
</dbReference>
<keyword evidence="1" id="KW-0732">Signal</keyword>
<dbReference type="InterPro" id="IPR007433">
    <property type="entry name" value="DUF481"/>
</dbReference>
<reference evidence="2" key="1">
    <citation type="submission" date="2023-07" db="EMBL/GenBank/DDBJ databases">
        <authorList>
            <person name="Kim M.K."/>
        </authorList>
    </citation>
    <scope>NUCLEOTIDE SEQUENCE</scope>
    <source>
        <strain evidence="2">M29</strain>
    </source>
</reference>
<protein>
    <submittedName>
        <fullName evidence="2">DUF481 domain-containing protein</fullName>
    </submittedName>
</protein>
<evidence type="ECO:0000313" key="2">
    <source>
        <dbReference type="EMBL" id="MDO7848104.1"/>
    </source>
</evidence>
<dbReference type="EMBL" id="JAUQSX010000009">
    <property type="protein sequence ID" value="MDO7848104.1"/>
    <property type="molecule type" value="Genomic_DNA"/>
</dbReference>
<keyword evidence="3" id="KW-1185">Reference proteome</keyword>
<proteinExistence type="predicted"/>
<sequence>MIKNALAALLVLFFAQSAQAQTPIPTDTTRSVTASKADTTATPAVAPAAGGAAGLPSTEFETYNVRGRGIRYTASLTGLYTTGTVERTFLSTSHTANFAFRGGRWRLPVGFNFSYGRQDGLVKERETSLLLTPSYQRGRFKGYALGNAESSNLRAITYRLVSGLGVGYQLYADTLANELNVSYFLLYEDTQYFTELHRRVLRHSARVKSHFTLGPVVLDALVYYQPAVRAPLEDYRVNGNAAASVRLSRRLALTLTYTYSLESINVAGRSPANTNLSAGFTYSTGK</sequence>
<comment type="caution">
    <text evidence="2">The sequence shown here is derived from an EMBL/GenBank/DDBJ whole genome shotgun (WGS) entry which is preliminary data.</text>
</comment>